<dbReference type="Gene3D" id="2.30.30.140">
    <property type="match status" value="1"/>
</dbReference>
<feature type="compositionally biased region" description="Basic and acidic residues" evidence="1">
    <location>
        <begin position="695"/>
        <end position="711"/>
    </location>
</feature>
<evidence type="ECO:0000313" key="4">
    <source>
        <dbReference type="Proteomes" id="UP000541444"/>
    </source>
</evidence>
<reference evidence="3 4" key="1">
    <citation type="journal article" date="2020" name="IScience">
        <title>Genome Sequencing of the Endangered Kingdonia uniflora (Circaeasteraceae, Ranunculales) Reveals Potential Mechanisms of Evolutionary Specialization.</title>
        <authorList>
            <person name="Sun Y."/>
            <person name="Deng T."/>
            <person name="Zhang A."/>
            <person name="Moore M.J."/>
            <person name="Landis J.B."/>
            <person name="Lin N."/>
            <person name="Zhang H."/>
            <person name="Zhang X."/>
            <person name="Huang J."/>
            <person name="Zhang X."/>
            <person name="Sun H."/>
            <person name="Wang H."/>
        </authorList>
    </citation>
    <scope>NUCLEOTIDE SEQUENCE [LARGE SCALE GENOMIC DNA]</scope>
    <source>
        <strain evidence="3">TB1705</strain>
        <tissue evidence="3">Leaf</tissue>
    </source>
</reference>
<proteinExistence type="predicted"/>
<feature type="compositionally biased region" description="Polar residues" evidence="1">
    <location>
        <begin position="759"/>
        <end position="771"/>
    </location>
</feature>
<feature type="domain" description="PWWP" evidence="2">
    <location>
        <begin position="447"/>
        <end position="509"/>
    </location>
</feature>
<dbReference type="OrthoDB" id="62853at2759"/>
<evidence type="ECO:0000256" key="1">
    <source>
        <dbReference type="SAM" id="MobiDB-lite"/>
    </source>
</evidence>
<name>A0A7J7KWP9_9MAGN</name>
<dbReference type="PROSITE" id="PS50812">
    <property type="entry name" value="PWWP"/>
    <property type="match status" value="1"/>
</dbReference>
<protein>
    <recommendedName>
        <fullName evidence="2">PWWP domain-containing protein</fullName>
    </recommendedName>
</protein>
<gene>
    <name evidence="3" type="ORF">GIB67_002194</name>
</gene>
<feature type="compositionally biased region" description="Basic residues" evidence="1">
    <location>
        <begin position="860"/>
        <end position="870"/>
    </location>
</feature>
<dbReference type="CDD" id="cd05162">
    <property type="entry name" value="PWWP"/>
    <property type="match status" value="1"/>
</dbReference>
<feature type="compositionally biased region" description="Basic and acidic residues" evidence="1">
    <location>
        <begin position="921"/>
        <end position="937"/>
    </location>
</feature>
<dbReference type="Proteomes" id="UP000541444">
    <property type="component" value="Unassembled WGS sequence"/>
</dbReference>
<dbReference type="Pfam" id="PF00855">
    <property type="entry name" value="PWWP"/>
    <property type="match status" value="1"/>
</dbReference>
<sequence length="1044" mass="115256">MSSNLPEELDLNFDISTAMGTNTSVETNIDVAGTLNQGVNNEVRVSNRGGSLGRHGFGGGFDGIGGGVLRYDGFEQTLVSGEGGGVSRDKNGGFNLNSKVWGADVFGEGKYCGIGVTGVESLEIGAPFFGKYPDGCEKSKFSQGEKQEIITQVVDTLFNPVNGDGRVGFQNVLENLTGDCARMDADPAESVGASPENKYDDAETSFSQLFGDISMGVQEDRILGSNNYEAGDVHGMYENQNARDGEIMIDISLLEESQGKEDITSSQNEKDVIYAQVTETLFNPMNADERIDLPLFQRNPNGDLVKMESNPFVDTTSGLAESVGISLHDCIDSDIKGNEITEVEAVTDVADFSRKLSENQIMKRNDSGAGVDLGMYRDQTSCDDVVMEGLINECPGKEANAKDVDIGIEISLPDKHGNLKVETLEQITEFEKVRSAKKNKMEGEFNVTDMVWGKVRSHPWWPGQIFEPSDSSDYAMKQPKKDNSYLVAYFGDGTFAWNEASSLKPFQTHFPRLGKQSTLESFQVAVDCALDEVSRRVEFGLSCPCVPEVPDDDMFKTQIIENAGIRIEARRRDVAEKTAIVTSFEPEKLVEYTKRMALDICSGGDRLEHVTAQAQLLAFCRSKGYARLPEFHMYRGFSGIMVVDGAPISRYEEEAPSRKRKPKRHDSSSDEYDHEEGGLSSKKKKKSSMYGTKSKPYDVDDVKSSDNEDGARMSTSLTSSKKRKRGRTRLSASRHTKTESLTPRDSNFKVRDRIRRSGSKPSGSRTVVKSINESHEGAVNEGQISEQFHEASVADSPHTPEGSQSEDLTIPKNYLSPDEMLSQLCLVAQDPMKGHSFLTVTVNFFTDLRKLINHGDPNSVKHKKSKKKTVVKNDDSLKEENSIDTYWTDRIVQNNPEEKSSCDSQLETTELNNQKASDTNGKLESEKIEEDSLKKPAGDSSPSELILNFTDVESIPSEAELNEIFSHFDSLKDSETEILKKKRRARVVFGRRTDAEEAFSKAGKFSIFGPALASYQLRYSSATPCIRAMARGLKNSSSSDQNKS</sequence>
<dbReference type="SMART" id="SM00293">
    <property type="entry name" value="PWWP"/>
    <property type="match status" value="1"/>
</dbReference>
<dbReference type="InterPro" id="IPR000313">
    <property type="entry name" value="PWWP_dom"/>
</dbReference>
<dbReference type="SUPFAM" id="SSF63748">
    <property type="entry name" value="Tudor/PWWP/MBT"/>
    <property type="match status" value="1"/>
</dbReference>
<dbReference type="PANTHER" id="PTHR42851">
    <property type="entry name" value="ALDOLASE-RELATED"/>
    <property type="match status" value="1"/>
</dbReference>
<keyword evidence="4" id="KW-1185">Reference proteome</keyword>
<feature type="compositionally biased region" description="Basic residues" evidence="1">
    <location>
        <begin position="720"/>
        <end position="735"/>
    </location>
</feature>
<feature type="compositionally biased region" description="Polar residues" evidence="1">
    <location>
        <begin position="902"/>
        <end position="920"/>
    </location>
</feature>
<comment type="caution">
    <text evidence="3">The sequence shown here is derived from an EMBL/GenBank/DDBJ whole genome shotgun (WGS) entry which is preliminary data.</text>
</comment>
<organism evidence="3 4">
    <name type="scientific">Kingdonia uniflora</name>
    <dbReference type="NCBI Taxonomy" id="39325"/>
    <lineage>
        <taxon>Eukaryota</taxon>
        <taxon>Viridiplantae</taxon>
        <taxon>Streptophyta</taxon>
        <taxon>Embryophyta</taxon>
        <taxon>Tracheophyta</taxon>
        <taxon>Spermatophyta</taxon>
        <taxon>Magnoliopsida</taxon>
        <taxon>Ranunculales</taxon>
        <taxon>Circaeasteraceae</taxon>
        <taxon>Kingdonia</taxon>
    </lineage>
</organism>
<dbReference type="PANTHER" id="PTHR42851:SF19">
    <property type="entry name" value="PWWP DOMAIN-CONTAINING PROTEIN 2-RELATED"/>
    <property type="match status" value="1"/>
</dbReference>
<feature type="region of interest" description="Disordered" evidence="1">
    <location>
        <begin position="853"/>
        <end position="941"/>
    </location>
</feature>
<evidence type="ECO:0000313" key="3">
    <source>
        <dbReference type="EMBL" id="KAF6134793.1"/>
    </source>
</evidence>
<dbReference type="EMBL" id="JACGCM010002827">
    <property type="protein sequence ID" value="KAF6134793.1"/>
    <property type="molecule type" value="Genomic_DNA"/>
</dbReference>
<dbReference type="AlphaFoldDB" id="A0A7J7KWP9"/>
<accession>A0A7J7KWP9</accession>
<evidence type="ECO:0000259" key="2">
    <source>
        <dbReference type="PROSITE" id="PS50812"/>
    </source>
</evidence>
<feature type="region of interest" description="Disordered" evidence="1">
    <location>
        <begin position="652"/>
        <end position="811"/>
    </location>
</feature>
<feature type="compositionally biased region" description="Basic and acidic residues" evidence="1">
    <location>
        <begin position="871"/>
        <end position="881"/>
    </location>
</feature>
<dbReference type="InterPro" id="IPR053063">
    <property type="entry name" value="PWWP_domain_containing_PDP"/>
</dbReference>